<dbReference type="Proteomes" id="UP000095287">
    <property type="component" value="Unplaced"/>
</dbReference>
<reference evidence="2" key="1">
    <citation type="submission" date="2016-11" db="UniProtKB">
        <authorList>
            <consortium name="WormBaseParasite"/>
        </authorList>
    </citation>
    <scope>IDENTIFICATION</scope>
</reference>
<dbReference type="AlphaFoldDB" id="A0A1I7ZQN0"/>
<keyword evidence="1" id="KW-1185">Reference proteome</keyword>
<protein>
    <submittedName>
        <fullName evidence="2">Uncharacterized protein</fullName>
    </submittedName>
</protein>
<evidence type="ECO:0000313" key="1">
    <source>
        <dbReference type="Proteomes" id="UP000095287"/>
    </source>
</evidence>
<organism evidence="1 2">
    <name type="scientific">Steinernema glaseri</name>
    <dbReference type="NCBI Taxonomy" id="37863"/>
    <lineage>
        <taxon>Eukaryota</taxon>
        <taxon>Metazoa</taxon>
        <taxon>Ecdysozoa</taxon>
        <taxon>Nematoda</taxon>
        <taxon>Chromadorea</taxon>
        <taxon>Rhabditida</taxon>
        <taxon>Tylenchina</taxon>
        <taxon>Panagrolaimomorpha</taxon>
        <taxon>Strongyloidoidea</taxon>
        <taxon>Steinernematidae</taxon>
        <taxon>Steinernema</taxon>
    </lineage>
</organism>
<proteinExistence type="predicted"/>
<evidence type="ECO:0000313" key="2">
    <source>
        <dbReference type="WBParaSite" id="L893_g28573.t1"/>
    </source>
</evidence>
<name>A0A1I7ZQN0_9BILA</name>
<sequence length="79" mass="8895">MIEIITAGILNVRLANSVYCVSSSRPDRTEDFLEVFQHPDNDPVVNKSVDVVVTPIGSFLCGTWVMWTGREVYETVFVM</sequence>
<dbReference type="WBParaSite" id="L893_g28573.t1">
    <property type="protein sequence ID" value="L893_g28573.t1"/>
    <property type="gene ID" value="L893_g28573"/>
</dbReference>
<accession>A0A1I7ZQN0</accession>